<keyword evidence="6" id="KW-1185">Reference proteome</keyword>
<accession>V4AJ33</accession>
<sequence>MVNTVVVALFVLVAVITVSDAQIANCLTTVGCGGANRGFCDPTGAVTPGTGTCRCYRGFYLNPTNPTLCQDINECIVYPCGRNIGRVCINTIGSFYCQYNSNSFQNLLNYYYISELLD</sequence>
<feature type="chain" id="PRO_5004716096" description="Complement Clr-like EGF domain-containing protein" evidence="3">
    <location>
        <begin position="22"/>
        <end position="118"/>
    </location>
</feature>
<dbReference type="Proteomes" id="UP000030746">
    <property type="component" value="Unassembled WGS sequence"/>
</dbReference>
<dbReference type="AlphaFoldDB" id="V4AJ33"/>
<dbReference type="HOGENOM" id="CLU_2075811_0_0_1"/>
<feature type="signal peptide" evidence="3">
    <location>
        <begin position="1"/>
        <end position="21"/>
    </location>
</feature>
<keyword evidence="3" id="KW-0732">Signal</keyword>
<keyword evidence="1" id="KW-0245">EGF-like domain</keyword>
<keyword evidence="2" id="KW-1015">Disulfide bond</keyword>
<evidence type="ECO:0000256" key="1">
    <source>
        <dbReference type="ARBA" id="ARBA00022536"/>
    </source>
</evidence>
<dbReference type="KEGG" id="lgi:LOTGIDRAFT_239215"/>
<evidence type="ECO:0000256" key="2">
    <source>
        <dbReference type="ARBA" id="ARBA00023157"/>
    </source>
</evidence>
<dbReference type="PROSITE" id="PS01187">
    <property type="entry name" value="EGF_CA"/>
    <property type="match status" value="1"/>
</dbReference>
<gene>
    <name evidence="5" type="ORF">LOTGIDRAFT_239215</name>
</gene>
<dbReference type="GeneID" id="20250999"/>
<dbReference type="SUPFAM" id="SSF57196">
    <property type="entry name" value="EGF/Laminin"/>
    <property type="match status" value="1"/>
</dbReference>
<dbReference type="OrthoDB" id="9806937at2759"/>
<dbReference type="InterPro" id="IPR026823">
    <property type="entry name" value="cEGF"/>
</dbReference>
<proteinExistence type="predicted"/>
<protein>
    <recommendedName>
        <fullName evidence="4">Complement Clr-like EGF domain-containing protein</fullName>
    </recommendedName>
</protein>
<feature type="domain" description="Complement Clr-like EGF" evidence="4">
    <location>
        <begin position="52"/>
        <end position="74"/>
    </location>
</feature>
<evidence type="ECO:0000256" key="3">
    <source>
        <dbReference type="SAM" id="SignalP"/>
    </source>
</evidence>
<organism evidence="5 6">
    <name type="scientific">Lottia gigantea</name>
    <name type="common">Giant owl limpet</name>
    <dbReference type="NCBI Taxonomy" id="225164"/>
    <lineage>
        <taxon>Eukaryota</taxon>
        <taxon>Metazoa</taxon>
        <taxon>Spiralia</taxon>
        <taxon>Lophotrochozoa</taxon>
        <taxon>Mollusca</taxon>
        <taxon>Gastropoda</taxon>
        <taxon>Patellogastropoda</taxon>
        <taxon>Lottioidea</taxon>
        <taxon>Lottiidae</taxon>
        <taxon>Lottia</taxon>
    </lineage>
</organism>
<dbReference type="GO" id="GO:0005509">
    <property type="term" value="F:calcium ion binding"/>
    <property type="evidence" value="ECO:0007669"/>
    <property type="project" value="InterPro"/>
</dbReference>
<reference evidence="5 6" key="1">
    <citation type="journal article" date="2013" name="Nature">
        <title>Insights into bilaterian evolution from three spiralian genomes.</title>
        <authorList>
            <person name="Simakov O."/>
            <person name="Marletaz F."/>
            <person name="Cho S.J."/>
            <person name="Edsinger-Gonzales E."/>
            <person name="Havlak P."/>
            <person name="Hellsten U."/>
            <person name="Kuo D.H."/>
            <person name="Larsson T."/>
            <person name="Lv J."/>
            <person name="Arendt D."/>
            <person name="Savage R."/>
            <person name="Osoegawa K."/>
            <person name="de Jong P."/>
            <person name="Grimwood J."/>
            <person name="Chapman J.A."/>
            <person name="Shapiro H."/>
            <person name="Aerts A."/>
            <person name="Otillar R.P."/>
            <person name="Terry A.Y."/>
            <person name="Boore J.L."/>
            <person name="Grigoriev I.V."/>
            <person name="Lindberg D.R."/>
            <person name="Seaver E.C."/>
            <person name="Weisblat D.A."/>
            <person name="Putnam N.H."/>
            <person name="Rokhsar D.S."/>
        </authorList>
    </citation>
    <scope>NUCLEOTIDE SEQUENCE [LARGE SCALE GENOMIC DNA]</scope>
</reference>
<dbReference type="Pfam" id="PF12662">
    <property type="entry name" value="cEGF"/>
    <property type="match status" value="1"/>
</dbReference>
<dbReference type="InterPro" id="IPR018097">
    <property type="entry name" value="EGF_Ca-bd_CS"/>
</dbReference>
<dbReference type="CTD" id="20250999"/>
<evidence type="ECO:0000313" key="5">
    <source>
        <dbReference type="EMBL" id="ESO97077.1"/>
    </source>
</evidence>
<dbReference type="RefSeq" id="XP_009052236.1">
    <property type="nucleotide sequence ID" value="XM_009053988.1"/>
</dbReference>
<name>V4AJ33_LOTGI</name>
<dbReference type="Gene3D" id="2.10.25.10">
    <property type="entry name" value="Laminin"/>
    <property type="match status" value="2"/>
</dbReference>
<evidence type="ECO:0000259" key="4">
    <source>
        <dbReference type="Pfam" id="PF12662"/>
    </source>
</evidence>
<dbReference type="EMBL" id="KB201346">
    <property type="protein sequence ID" value="ESO97077.1"/>
    <property type="molecule type" value="Genomic_DNA"/>
</dbReference>
<evidence type="ECO:0000313" key="6">
    <source>
        <dbReference type="Proteomes" id="UP000030746"/>
    </source>
</evidence>